<dbReference type="RefSeq" id="WP_228346388.1">
    <property type="nucleotide sequence ID" value="NZ_CP046056.1"/>
</dbReference>
<comment type="similarity">
    <text evidence="3 14">Belongs to the peptidase M16 family.</text>
</comment>
<evidence type="ECO:0000256" key="14">
    <source>
        <dbReference type="RuleBase" id="RU004447"/>
    </source>
</evidence>
<comment type="function">
    <text evidence="2">Endopeptidase that degrades small peptides of less than 7 kDa, such as glucagon and insulin.</text>
</comment>
<dbReference type="InterPro" id="IPR007863">
    <property type="entry name" value="Peptidase_M16_C"/>
</dbReference>
<dbReference type="InterPro" id="IPR032632">
    <property type="entry name" value="Peptidase_M16_M"/>
</dbReference>
<dbReference type="Pfam" id="PF05193">
    <property type="entry name" value="Peptidase_M16_C"/>
    <property type="match status" value="1"/>
</dbReference>
<evidence type="ECO:0000256" key="9">
    <source>
        <dbReference type="ARBA" id="ARBA00022833"/>
    </source>
</evidence>
<keyword evidence="9" id="KW-0862">Zinc</keyword>
<dbReference type="FunFam" id="3.30.830.10:FF:000012">
    <property type="entry name" value="Protease 3"/>
    <property type="match status" value="1"/>
</dbReference>
<dbReference type="PANTHER" id="PTHR43690:SF18">
    <property type="entry name" value="INSULIN-DEGRADING ENZYME-RELATED"/>
    <property type="match status" value="1"/>
</dbReference>
<keyword evidence="7" id="KW-0479">Metal-binding</keyword>
<dbReference type="PROSITE" id="PS00143">
    <property type="entry name" value="INSULINASE"/>
    <property type="match status" value="1"/>
</dbReference>
<comment type="cofactor">
    <cofactor evidence="1">
        <name>Zn(2+)</name>
        <dbReference type="ChEBI" id="CHEBI:29105"/>
    </cofactor>
</comment>
<dbReference type="GO" id="GO:0004222">
    <property type="term" value="F:metalloendopeptidase activity"/>
    <property type="evidence" value="ECO:0007669"/>
    <property type="project" value="UniProtKB-EC"/>
</dbReference>
<accession>A0A9X7UZ58</accession>
<evidence type="ECO:0000259" key="16">
    <source>
        <dbReference type="Pfam" id="PF05193"/>
    </source>
</evidence>
<evidence type="ECO:0000256" key="3">
    <source>
        <dbReference type="ARBA" id="ARBA00007261"/>
    </source>
</evidence>
<dbReference type="InterPro" id="IPR011249">
    <property type="entry name" value="Metalloenz_LuxS/M16"/>
</dbReference>
<evidence type="ECO:0000256" key="12">
    <source>
        <dbReference type="ARBA" id="ARBA00031184"/>
    </source>
</evidence>
<protein>
    <recommendedName>
        <fullName evidence="5">Protease 3</fullName>
        <ecNumber evidence="4">3.4.24.55</ecNumber>
    </recommendedName>
    <alternativeName>
        <fullName evidence="13">Pitrilysin</fullName>
    </alternativeName>
    <alternativeName>
        <fullName evidence="12">Protease III</fullName>
    </alternativeName>
    <alternativeName>
        <fullName evidence="11">Protease pi</fullName>
    </alternativeName>
</protein>
<evidence type="ECO:0000259" key="18">
    <source>
        <dbReference type="Pfam" id="PF22456"/>
    </source>
</evidence>
<dbReference type="Pfam" id="PF16187">
    <property type="entry name" value="Peptidase_M16_M"/>
    <property type="match status" value="1"/>
</dbReference>
<evidence type="ECO:0000256" key="13">
    <source>
        <dbReference type="ARBA" id="ARBA00033450"/>
    </source>
</evidence>
<dbReference type="AlphaFoldDB" id="A0A9X7UZ58"/>
<dbReference type="SUPFAM" id="SSF63411">
    <property type="entry name" value="LuxS/MPP-like metallohydrolase"/>
    <property type="match status" value="4"/>
</dbReference>
<evidence type="ECO:0000259" key="17">
    <source>
        <dbReference type="Pfam" id="PF16187"/>
    </source>
</evidence>
<feature type="domain" description="Coenzyme PQQ synthesis protein F-like C-terminal lobe" evidence="18">
    <location>
        <begin position="769"/>
        <end position="868"/>
    </location>
</feature>
<feature type="domain" description="Peptidase M16 middle/third" evidence="17">
    <location>
        <begin position="395"/>
        <end position="671"/>
    </location>
</feature>
<name>A0A9X7UZ58_9GAMM</name>
<dbReference type="GO" id="GO:0006508">
    <property type="term" value="P:proteolysis"/>
    <property type="evidence" value="ECO:0007669"/>
    <property type="project" value="UniProtKB-KW"/>
</dbReference>
<evidence type="ECO:0000256" key="11">
    <source>
        <dbReference type="ARBA" id="ARBA00029597"/>
    </source>
</evidence>
<evidence type="ECO:0000256" key="1">
    <source>
        <dbReference type="ARBA" id="ARBA00001947"/>
    </source>
</evidence>
<evidence type="ECO:0000259" key="15">
    <source>
        <dbReference type="Pfam" id="PF00675"/>
    </source>
</evidence>
<sequence length="943" mass="106334">MFSPRYWIFFAIVLAAIGFSMFRMSAQPELIVSPADPFSYRYLQLPNGMKVVLVQNPDADKAAAAVSVDAGSGDDPAGREGLAHFLEHMLFLGTEPYPEAGEYQAYISRHGGSHNAFTAHSQTTYFFELDNNALPGALDRFAPFFISPTFDATYVEREKNAVHAEYSAKLKDDFRRIFSAEKQAMNPQHPFASFATGNLDTLADRPDGNVRDELLDFYAKHYSADRMTLVLAGNYELDQLQQWAEQHFAAVPLRNTTPRQPNPPLFADGQLPLDLNIEPVKEIRRLQFTFPMPETQSNYAVKPVQLLTHLLGHEGEGSLLAYLKAQGWAEGLSAGRSLSTHSESNLVVQIQLTRAGLLQTDRITQALLHYIGLLQQQPLPDYLLTEQHQLSDLMFRFQEHSRLSDYVVRLSSNLLVYPPEDVIYGDYRWQPASPAQLKPYLDALNGNNMLRTIIAPGVATDTVDPWYNTPIRIRPLNYQADAQLEAELQQALFLPQPNPFIPTDFSLYKGEPQNKPALLRNDTGLRLWYYPEQEFAQPKARVLIQLQQASVQNSARDRVLAQLYARSVNENLNTFSYPAHLAGLSYQLSASGRGLEITLAGYQHKLPVLLERLLQQMQDSQLSDDDFDRYRASLQRSLENQLKNKPFERALAELRQWLYDPSFSEHQLLQELANVTRADVLDFAQRFGTGLSLQMYVHGSLSAAQAQTFADTVSRHYPATGTELPLPAVLQPPVARHQLNLDLDHQDKALVLYVQGLDNSDRNRARFSLLGQMLSAPYYQRLRTEEQLGYVVFATQFPQQTVPGLAFIVQSPDAGPQDILDSSERFFADFEAVLANMGETEFQAYQQGLKTLLLEKPKNMGEKFARFWRDADIGRSTFDTNEAIAAEVDQLTLDDVRALYQHALLEQGRPWVIITQGGQVQNAGALTSLPRDQLQRFTVPAGE</sequence>
<organism evidence="19 20">
    <name type="scientific">Venatoribacter cucullus</name>
    <dbReference type="NCBI Taxonomy" id="2661630"/>
    <lineage>
        <taxon>Bacteria</taxon>
        <taxon>Pseudomonadati</taxon>
        <taxon>Pseudomonadota</taxon>
        <taxon>Gammaproteobacteria</taxon>
        <taxon>Oceanospirillales</taxon>
        <taxon>Oceanospirillaceae</taxon>
        <taxon>Venatoribacter</taxon>
    </lineage>
</organism>
<reference evidence="19 20" key="1">
    <citation type="submission" date="2019-11" db="EMBL/GenBank/DDBJ databases">
        <title>Venatorbacter sp. nov. a predator of Campylobacter and other Gram-negative bacteria.</title>
        <authorList>
            <person name="Saeedi A."/>
            <person name="Cummings N.J."/>
            <person name="Connerton I.F."/>
            <person name="Connerton P.L."/>
        </authorList>
    </citation>
    <scope>NUCLEOTIDE SEQUENCE [LARGE SCALE GENOMIC DNA]</scope>
    <source>
        <strain evidence="19">XL5</strain>
    </source>
</reference>
<dbReference type="Gene3D" id="3.30.830.10">
    <property type="entry name" value="Metalloenzyme, LuxS/M16 peptidase-like"/>
    <property type="match status" value="4"/>
</dbReference>
<evidence type="ECO:0000256" key="2">
    <source>
        <dbReference type="ARBA" id="ARBA00002184"/>
    </source>
</evidence>
<evidence type="ECO:0000313" key="20">
    <source>
        <dbReference type="Proteomes" id="UP000596074"/>
    </source>
</evidence>
<keyword evidence="10" id="KW-0482">Metalloprotease</keyword>
<dbReference type="PANTHER" id="PTHR43690">
    <property type="entry name" value="NARDILYSIN"/>
    <property type="match status" value="1"/>
</dbReference>
<dbReference type="InterPro" id="IPR050626">
    <property type="entry name" value="Peptidase_M16"/>
</dbReference>
<evidence type="ECO:0000256" key="5">
    <source>
        <dbReference type="ARBA" id="ARBA00017565"/>
    </source>
</evidence>
<evidence type="ECO:0000256" key="7">
    <source>
        <dbReference type="ARBA" id="ARBA00022723"/>
    </source>
</evidence>
<dbReference type="GO" id="GO:0005737">
    <property type="term" value="C:cytoplasm"/>
    <property type="evidence" value="ECO:0007669"/>
    <property type="project" value="UniProtKB-ARBA"/>
</dbReference>
<keyword evidence="20" id="KW-1185">Reference proteome</keyword>
<gene>
    <name evidence="19" type="ORF">GJQ55_04840</name>
</gene>
<dbReference type="InterPro" id="IPR001431">
    <property type="entry name" value="Pept_M16_Zn_BS"/>
</dbReference>
<dbReference type="Pfam" id="PF22456">
    <property type="entry name" value="PqqF-like_C_4"/>
    <property type="match status" value="1"/>
</dbReference>
<proteinExistence type="inferred from homology"/>
<keyword evidence="8" id="KW-0378">Hydrolase</keyword>
<evidence type="ECO:0000256" key="8">
    <source>
        <dbReference type="ARBA" id="ARBA00022801"/>
    </source>
</evidence>
<evidence type="ECO:0000256" key="10">
    <source>
        <dbReference type="ARBA" id="ARBA00023049"/>
    </source>
</evidence>
<feature type="domain" description="Peptidase M16 C-terminal" evidence="16">
    <location>
        <begin position="211"/>
        <end position="385"/>
    </location>
</feature>
<dbReference type="InterPro" id="IPR054734">
    <property type="entry name" value="PqqF-like_C_4"/>
</dbReference>
<dbReference type="Pfam" id="PF00675">
    <property type="entry name" value="Peptidase_M16"/>
    <property type="match status" value="1"/>
</dbReference>
<dbReference type="InterPro" id="IPR011765">
    <property type="entry name" value="Pept_M16_N"/>
</dbReference>
<dbReference type="KEGG" id="vcw:GJQ55_04840"/>
<evidence type="ECO:0000256" key="4">
    <source>
        <dbReference type="ARBA" id="ARBA00012449"/>
    </source>
</evidence>
<keyword evidence="6" id="KW-0645">Protease</keyword>
<feature type="domain" description="Peptidase M16 N-terminal" evidence="15">
    <location>
        <begin position="50"/>
        <end position="169"/>
    </location>
</feature>
<dbReference type="GO" id="GO:0046872">
    <property type="term" value="F:metal ion binding"/>
    <property type="evidence" value="ECO:0007669"/>
    <property type="project" value="UniProtKB-KW"/>
</dbReference>
<evidence type="ECO:0000313" key="19">
    <source>
        <dbReference type="EMBL" id="QQD23846.1"/>
    </source>
</evidence>
<dbReference type="FunFam" id="3.30.830.10:FF:000005">
    <property type="entry name" value="nardilysin isoform X1"/>
    <property type="match status" value="1"/>
</dbReference>
<dbReference type="Proteomes" id="UP000596074">
    <property type="component" value="Chromosome"/>
</dbReference>
<dbReference type="EC" id="3.4.24.55" evidence="4"/>
<dbReference type="EMBL" id="CP046056">
    <property type="protein sequence ID" value="QQD23846.1"/>
    <property type="molecule type" value="Genomic_DNA"/>
</dbReference>
<evidence type="ECO:0000256" key="6">
    <source>
        <dbReference type="ARBA" id="ARBA00022670"/>
    </source>
</evidence>